<feature type="transmembrane region" description="Helical" evidence="6">
    <location>
        <begin position="102"/>
        <end position="121"/>
    </location>
</feature>
<feature type="transmembrane region" description="Helical" evidence="6">
    <location>
        <begin position="67"/>
        <end position="90"/>
    </location>
</feature>
<dbReference type="NCBIfam" id="NF004440">
    <property type="entry name" value="PRK05777.1-3"/>
    <property type="match status" value="1"/>
</dbReference>
<dbReference type="HAMAP" id="MF_00445">
    <property type="entry name" value="NDH1_NuoN_1"/>
    <property type="match status" value="1"/>
</dbReference>
<feature type="transmembrane region" description="Helical" evidence="6">
    <location>
        <begin position="37"/>
        <end position="55"/>
    </location>
</feature>
<comment type="catalytic activity">
    <reaction evidence="6">
        <text>a quinone + NADH + 5 H(+)(in) = a quinol + NAD(+) + 4 H(+)(out)</text>
        <dbReference type="Rhea" id="RHEA:57888"/>
        <dbReference type="ChEBI" id="CHEBI:15378"/>
        <dbReference type="ChEBI" id="CHEBI:24646"/>
        <dbReference type="ChEBI" id="CHEBI:57540"/>
        <dbReference type="ChEBI" id="CHEBI:57945"/>
        <dbReference type="ChEBI" id="CHEBI:132124"/>
    </reaction>
</comment>
<accession>A0A2K9MDV4</accession>
<protein>
    <recommendedName>
        <fullName evidence="6">NADH-quinone oxidoreductase subunit N</fullName>
        <ecNumber evidence="6">7.1.1.-</ecNumber>
    </recommendedName>
    <alternativeName>
        <fullName evidence="6">NADH dehydrogenase I subunit N</fullName>
    </alternativeName>
    <alternativeName>
        <fullName evidence="6">NDH-1 subunit N</fullName>
    </alternativeName>
</protein>
<dbReference type="GO" id="GO:0050136">
    <property type="term" value="F:NADH dehydrogenase (quinone) (non-electrogenic) activity"/>
    <property type="evidence" value="ECO:0007669"/>
    <property type="project" value="UniProtKB-UniRule"/>
</dbReference>
<comment type="subcellular location">
    <subcellularLocation>
        <location evidence="6">Cell membrane</location>
        <topology evidence="6">Multi-pass membrane protein</topology>
    </subcellularLocation>
    <subcellularLocation>
        <location evidence="2">Endomembrane system</location>
        <topology evidence="2">Multi-pass membrane protein</topology>
    </subcellularLocation>
    <subcellularLocation>
        <location evidence="7">Membrane</location>
        <topology evidence="7">Multi-pass membrane protein</topology>
    </subcellularLocation>
</comment>
<name>A0A2K9MDV4_9RHOB</name>
<proteinExistence type="inferred from homology"/>
<feature type="transmembrane region" description="Helical" evidence="6">
    <location>
        <begin position="447"/>
        <end position="466"/>
    </location>
</feature>
<comment type="subunit">
    <text evidence="6">NDH-1 is composed of 14 different subunits. Subunits NuoA, H, J, K, L, M, N constitute the membrane sector of the complex.</text>
</comment>
<dbReference type="GO" id="GO:0042773">
    <property type="term" value="P:ATP synthesis coupled electron transport"/>
    <property type="evidence" value="ECO:0007669"/>
    <property type="project" value="InterPro"/>
</dbReference>
<evidence type="ECO:0000313" key="9">
    <source>
        <dbReference type="EMBL" id="AUM73206.1"/>
    </source>
</evidence>
<dbReference type="RefSeq" id="WP_101498590.1">
    <property type="nucleotide sequence ID" value="NZ_CP025583.1"/>
</dbReference>
<keyword evidence="5 6" id="KW-0472">Membrane</keyword>
<feature type="transmembrane region" description="Helical" evidence="6">
    <location>
        <begin position="325"/>
        <end position="345"/>
    </location>
</feature>
<evidence type="ECO:0000256" key="6">
    <source>
        <dbReference type="HAMAP-Rule" id="MF_00445"/>
    </source>
</evidence>
<feature type="domain" description="NADH:quinone oxidoreductase/Mrp antiporter transmembrane" evidence="8">
    <location>
        <begin position="123"/>
        <end position="417"/>
    </location>
</feature>
<dbReference type="Pfam" id="PF00361">
    <property type="entry name" value="Proton_antipo_M"/>
    <property type="match status" value="1"/>
</dbReference>
<dbReference type="KEGG" id="paru:CYR75_01885"/>
<dbReference type="EMBL" id="CP025583">
    <property type="protein sequence ID" value="AUM73206.1"/>
    <property type="molecule type" value="Genomic_DNA"/>
</dbReference>
<feature type="transmembrane region" description="Helical" evidence="6">
    <location>
        <begin position="406"/>
        <end position="426"/>
    </location>
</feature>
<keyword evidence="6" id="KW-1003">Cell membrane</keyword>
<keyword evidence="6" id="KW-1278">Translocase</keyword>
<evidence type="ECO:0000256" key="2">
    <source>
        <dbReference type="ARBA" id="ARBA00004127"/>
    </source>
</evidence>
<organism evidence="9 10">
    <name type="scientific">Paracoccus jeotgali</name>
    <dbReference type="NCBI Taxonomy" id="2065379"/>
    <lineage>
        <taxon>Bacteria</taxon>
        <taxon>Pseudomonadati</taxon>
        <taxon>Pseudomonadota</taxon>
        <taxon>Alphaproteobacteria</taxon>
        <taxon>Rhodobacterales</taxon>
        <taxon>Paracoccaceae</taxon>
        <taxon>Paracoccus</taxon>
    </lineage>
</organism>
<dbReference type="NCBIfam" id="TIGR01770">
    <property type="entry name" value="NDH_I_N"/>
    <property type="match status" value="1"/>
</dbReference>
<dbReference type="OrthoDB" id="9811718at2"/>
<keyword evidence="6" id="KW-0520">NAD</keyword>
<evidence type="ECO:0000256" key="7">
    <source>
        <dbReference type="RuleBase" id="RU000320"/>
    </source>
</evidence>
<gene>
    <name evidence="6" type="primary">nuoN</name>
    <name evidence="9" type="ORF">CYR75_01885</name>
</gene>
<feature type="transmembrane region" description="Helical" evidence="6">
    <location>
        <begin position="238"/>
        <end position="257"/>
    </location>
</feature>
<keyword evidence="3 6" id="KW-0812">Transmembrane</keyword>
<dbReference type="GO" id="GO:0012505">
    <property type="term" value="C:endomembrane system"/>
    <property type="evidence" value="ECO:0007669"/>
    <property type="project" value="UniProtKB-SubCell"/>
</dbReference>
<dbReference type="Proteomes" id="UP000234882">
    <property type="component" value="Chromosome"/>
</dbReference>
<keyword evidence="6" id="KW-0813">Transport</keyword>
<feature type="transmembrane region" description="Helical" evidence="6">
    <location>
        <begin position="201"/>
        <end position="226"/>
    </location>
</feature>
<feature type="transmembrane region" description="Helical" evidence="6">
    <location>
        <begin position="158"/>
        <end position="181"/>
    </location>
</feature>
<feature type="transmembrane region" description="Helical" evidence="6">
    <location>
        <begin position="366"/>
        <end position="386"/>
    </location>
</feature>
<evidence type="ECO:0000256" key="4">
    <source>
        <dbReference type="ARBA" id="ARBA00022989"/>
    </source>
</evidence>
<evidence type="ECO:0000259" key="8">
    <source>
        <dbReference type="Pfam" id="PF00361"/>
    </source>
</evidence>
<dbReference type="PRINTS" id="PR01434">
    <property type="entry name" value="NADHDHGNASE5"/>
</dbReference>
<reference evidence="10" key="1">
    <citation type="submission" date="2017-12" db="EMBL/GenBank/DDBJ databases">
        <title>Genomic analysis of Paracoccus sp. CBA4604.</title>
        <authorList>
            <person name="Roh S.W."/>
            <person name="Kim J.Y."/>
            <person name="Kim J.S."/>
        </authorList>
    </citation>
    <scope>NUCLEOTIDE SEQUENCE [LARGE SCALE GENOMIC DNA]</scope>
    <source>
        <strain evidence="10">CBA4604</strain>
    </source>
</reference>
<dbReference type="GO" id="GO:0048038">
    <property type="term" value="F:quinone binding"/>
    <property type="evidence" value="ECO:0007669"/>
    <property type="project" value="UniProtKB-KW"/>
</dbReference>
<evidence type="ECO:0000256" key="3">
    <source>
        <dbReference type="ARBA" id="ARBA00022692"/>
    </source>
</evidence>
<comment type="function">
    <text evidence="1 6">NDH-1 shuttles electrons from NADH, via FMN and iron-sulfur (Fe-S) centers, to quinones in the respiratory chain. The immediate electron acceptor for the enzyme in this species is believed to be ubiquinone. Couples the redox reaction to proton translocation (for every two electrons transferred, four hydrogen ions are translocated across the cytoplasmic membrane), and thus conserves the redox energy in a proton gradient.</text>
</comment>
<comment type="similarity">
    <text evidence="6">Belongs to the complex I subunit 2 family.</text>
</comment>
<keyword evidence="10" id="KW-1185">Reference proteome</keyword>
<sequence length="516" mass="54432">MTSLDFTIIMPETVLAGFALLALLVGAYMGKDRIAGTLLWVTVAVFLALAAFIGLGRPAQGLAFYDMFIADGFALFCKIVILTSAAAILAMSAEYMERRNMLRFEFPILIALAVIGMMVMVSAGDLLTLYMGLELQSLSLYVIAAMRRDSVKSSEAGLKYFVLGSLSSGLLLYGVTLIYGFSGTTDFRGIIEVVQGGPQPVGLMFGMVFVIVGLAFKVSAVPFHMWTPDVYEGAPTPVTAFFATAPKVAAMALLARVLTDAFGRVPEDWGQILAVLALLSMFLGSIAGIAQTNIKRLMAYSSIAHMGFALVGLAAGTALGVQSMLLYMAIYAVMNVGVFAWIMSLERDGVPVTDLAGLHQFARDEPIKALAVLILFFSLAGVPPMLGFFAKFGVLNAAVDADMTWLAVSGVVASVIGAFYYLRIVYYMYFGAEIEPLGSRMSPASMGLLVASAAVMLLGSISMLGVDRAAGRAAEALLTVDDSPIRGAAVVAAADADPATPAVIVATPPATPARVE</sequence>
<dbReference type="InterPro" id="IPR010096">
    <property type="entry name" value="NADH-Q_OxRdtase_suN/2"/>
</dbReference>
<keyword evidence="6" id="KW-0874">Quinone</keyword>
<keyword evidence="4 6" id="KW-1133">Transmembrane helix</keyword>
<dbReference type="AlphaFoldDB" id="A0A2K9MDV4"/>
<dbReference type="InterPro" id="IPR001750">
    <property type="entry name" value="ND/Mrp_TM"/>
</dbReference>
<evidence type="ECO:0000313" key="10">
    <source>
        <dbReference type="Proteomes" id="UP000234882"/>
    </source>
</evidence>
<evidence type="ECO:0000256" key="5">
    <source>
        <dbReference type="ARBA" id="ARBA00023136"/>
    </source>
</evidence>
<keyword evidence="6" id="KW-0830">Ubiquinone</keyword>
<dbReference type="EC" id="7.1.1.-" evidence="6"/>
<feature type="transmembrane region" description="Helical" evidence="6">
    <location>
        <begin position="6"/>
        <end position="25"/>
    </location>
</feature>
<dbReference type="GO" id="GO:0008137">
    <property type="term" value="F:NADH dehydrogenase (ubiquinone) activity"/>
    <property type="evidence" value="ECO:0007669"/>
    <property type="project" value="InterPro"/>
</dbReference>
<feature type="transmembrane region" description="Helical" evidence="6">
    <location>
        <begin position="297"/>
        <end position="319"/>
    </location>
</feature>
<dbReference type="GO" id="GO:0005886">
    <property type="term" value="C:plasma membrane"/>
    <property type="evidence" value="ECO:0007669"/>
    <property type="project" value="UniProtKB-SubCell"/>
</dbReference>
<feature type="transmembrane region" description="Helical" evidence="6">
    <location>
        <begin position="269"/>
        <end position="290"/>
    </location>
</feature>
<dbReference type="PANTHER" id="PTHR22773">
    <property type="entry name" value="NADH DEHYDROGENASE"/>
    <property type="match status" value="1"/>
</dbReference>
<evidence type="ECO:0000256" key="1">
    <source>
        <dbReference type="ARBA" id="ARBA00002378"/>
    </source>
</evidence>